<dbReference type="Proteomes" id="UP000245667">
    <property type="component" value="Unassembled WGS sequence"/>
</dbReference>
<dbReference type="InterPro" id="IPR001584">
    <property type="entry name" value="Integrase_cat-core"/>
</dbReference>
<dbReference type="AlphaFoldDB" id="A0A316DLR9"/>
<dbReference type="EMBL" id="QGGQ01000016">
    <property type="protein sequence ID" value="PWK18845.1"/>
    <property type="molecule type" value="Genomic_DNA"/>
</dbReference>
<gene>
    <name evidence="2" type="ORF">LX92_04311</name>
</gene>
<name>A0A316DLR9_9FLAO</name>
<protein>
    <submittedName>
        <fullName evidence="2">Integrase-like protein</fullName>
    </submittedName>
</protein>
<dbReference type="PANTHER" id="PTHR46889:SF4">
    <property type="entry name" value="TRANSPOSASE INSO FOR INSERTION SEQUENCE ELEMENT IS911B-RELATED"/>
    <property type="match status" value="1"/>
</dbReference>
<dbReference type="PROSITE" id="PS50994">
    <property type="entry name" value="INTEGRASE"/>
    <property type="match status" value="1"/>
</dbReference>
<sequence>MSETLSTNDTIIPAWKMAVKSNAITKELIFHSDRGSQYASYNFTNVLKSYDRAVTQSMSRKGNCWDSAVAESFFKSLKVEWVYKHNYGPRSEAELSIFQWIETWYNRRRIHSTLGYKTIKEFETEMYNQKIAA</sequence>
<evidence type="ECO:0000313" key="2">
    <source>
        <dbReference type="EMBL" id="PWK18845.1"/>
    </source>
</evidence>
<dbReference type="SUPFAM" id="SSF53098">
    <property type="entry name" value="Ribonuclease H-like"/>
    <property type="match status" value="1"/>
</dbReference>
<evidence type="ECO:0000313" key="3">
    <source>
        <dbReference type="Proteomes" id="UP000245667"/>
    </source>
</evidence>
<feature type="domain" description="Integrase catalytic" evidence="1">
    <location>
        <begin position="1"/>
        <end position="126"/>
    </location>
</feature>
<proteinExistence type="predicted"/>
<dbReference type="Pfam" id="PF13683">
    <property type="entry name" value="rve_3"/>
    <property type="match status" value="1"/>
</dbReference>
<dbReference type="InterPro" id="IPR050900">
    <property type="entry name" value="Transposase_IS3/IS150/IS904"/>
</dbReference>
<dbReference type="PANTHER" id="PTHR46889">
    <property type="entry name" value="TRANSPOSASE INSF FOR INSERTION SEQUENCE IS3B-RELATED"/>
    <property type="match status" value="1"/>
</dbReference>
<dbReference type="InterPro" id="IPR036397">
    <property type="entry name" value="RNaseH_sf"/>
</dbReference>
<comment type="caution">
    <text evidence="2">The sequence shown here is derived from an EMBL/GenBank/DDBJ whole genome shotgun (WGS) entry which is preliminary data.</text>
</comment>
<dbReference type="GO" id="GO:0003676">
    <property type="term" value="F:nucleic acid binding"/>
    <property type="evidence" value="ECO:0007669"/>
    <property type="project" value="InterPro"/>
</dbReference>
<dbReference type="Gene3D" id="3.30.420.10">
    <property type="entry name" value="Ribonuclease H-like superfamily/Ribonuclease H"/>
    <property type="match status" value="1"/>
</dbReference>
<organism evidence="2 3">
    <name type="scientific">Maribacter polysiphoniae</name>
    <dbReference type="NCBI Taxonomy" id="429344"/>
    <lineage>
        <taxon>Bacteria</taxon>
        <taxon>Pseudomonadati</taxon>
        <taxon>Bacteroidota</taxon>
        <taxon>Flavobacteriia</taxon>
        <taxon>Flavobacteriales</taxon>
        <taxon>Flavobacteriaceae</taxon>
        <taxon>Maribacter</taxon>
    </lineage>
</organism>
<dbReference type="InterPro" id="IPR012337">
    <property type="entry name" value="RNaseH-like_sf"/>
</dbReference>
<evidence type="ECO:0000259" key="1">
    <source>
        <dbReference type="PROSITE" id="PS50994"/>
    </source>
</evidence>
<dbReference type="GO" id="GO:0015074">
    <property type="term" value="P:DNA integration"/>
    <property type="evidence" value="ECO:0007669"/>
    <property type="project" value="InterPro"/>
</dbReference>
<accession>A0A316DLR9</accession>
<reference evidence="2 3" key="1">
    <citation type="submission" date="2018-05" db="EMBL/GenBank/DDBJ databases">
        <title>Genomic Encyclopedia of Archaeal and Bacterial Type Strains, Phase II (KMG-II): from individual species to whole genera.</title>
        <authorList>
            <person name="Goeker M."/>
        </authorList>
    </citation>
    <scope>NUCLEOTIDE SEQUENCE [LARGE SCALE GENOMIC DNA]</scope>
    <source>
        <strain evidence="2 3">DSM 23514</strain>
    </source>
</reference>